<name>A0A2H9VR82_9SPHI</name>
<dbReference type="InterPro" id="IPR033985">
    <property type="entry name" value="SusD-like_N"/>
</dbReference>
<dbReference type="Gene3D" id="1.25.40.390">
    <property type="match status" value="1"/>
</dbReference>
<keyword evidence="5" id="KW-0998">Cell outer membrane</keyword>
<dbReference type="GO" id="GO:0009279">
    <property type="term" value="C:cell outer membrane"/>
    <property type="evidence" value="ECO:0007669"/>
    <property type="project" value="UniProtKB-SubCell"/>
</dbReference>
<gene>
    <name evidence="8" type="ORF">CLV57_0288</name>
</gene>
<protein>
    <submittedName>
        <fullName evidence="8">Putative outer membrane starch-binding protein</fullName>
    </submittedName>
</protein>
<evidence type="ECO:0000256" key="1">
    <source>
        <dbReference type="ARBA" id="ARBA00004442"/>
    </source>
</evidence>
<keyword evidence="3" id="KW-0732">Signal</keyword>
<keyword evidence="4" id="KW-0472">Membrane</keyword>
<dbReference type="Pfam" id="PF14322">
    <property type="entry name" value="SusD-like_3"/>
    <property type="match status" value="1"/>
</dbReference>
<comment type="subcellular location">
    <subcellularLocation>
        <location evidence="1">Cell outer membrane</location>
    </subcellularLocation>
</comment>
<evidence type="ECO:0000256" key="5">
    <source>
        <dbReference type="ARBA" id="ARBA00023237"/>
    </source>
</evidence>
<accession>A0A2H9VR82</accession>
<comment type="caution">
    <text evidence="8">The sequence shown here is derived from an EMBL/GenBank/DDBJ whole genome shotgun (WGS) entry which is preliminary data.</text>
</comment>
<evidence type="ECO:0000259" key="6">
    <source>
        <dbReference type="Pfam" id="PF07980"/>
    </source>
</evidence>
<dbReference type="EMBL" id="PGFJ01000001">
    <property type="protein sequence ID" value="PJJ83308.1"/>
    <property type="molecule type" value="Genomic_DNA"/>
</dbReference>
<dbReference type="RefSeq" id="WP_100339585.1">
    <property type="nucleotide sequence ID" value="NZ_PGFJ01000001.1"/>
</dbReference>
<evidence type="ECO:0000313" key="9">
    <source>
        <dbReference type="Proteomes" id="UP000242687"/>
    </source>
</evidence>
<dbReference type="OrthoDB" id="621018at2"/>
<dbReference type="InterPro" id="IPR011990">
    <property type="entry name" value="TPR-like_helical_dom_sf"/>
</dbReference>
<evidence type="ECO:0000256" key="4">
    <source>
        <dbReference type="ARBA" id="ARBA00023136"/>
    </source>
</evidence>
<evidence type="ECO:0000256" key="2">
    <source>
        <dbReference type="ARBA" id="ARBA00006275"/>
    </source>
</evidence>
<sequence length="602" mass="67111">MKKIIFLGLAVLLFAGCKKVLNPEPEDLKSLDQMYTDVNFAQGFLVTAYRNIPGYYDNSEYATDDAVTNQQNNTNANLRAYTELATGAWSSQNNPASVWNQSYEAMQYLNLFLENSNKVKWASDPEAARLFNLRMRGEAYGLRGLFMYYLLRNHGGIASNGQLLGVPIVTKYQDINAPFNLPRASFDACVKQIYKDLDSAEVNLPLEYNDISNNAQIPDRFKKYTGNFDTYNRVMGQYGRQLFNGLIAKVIRTRTSLLAASPAFQNAANPATWADAANNAAAIINYKGGVNALPATGVTYYANASEIDNLASGNNPSEIIWRENIVTNDATQENQHFPPTLNGANTTGAGYMNPSQNLVDAFPMANGYPIDNAASGYSAAAPYVGRDPRFAKYIIYNGATAGVSNTVIRTGSASGSDDGINARPGFSTRTGYYMKKRLRMDVNRNSVGANGKTHYNPRMRYTEMYLAYAEAANEAYGPTGAGTQGYSAYDVIKAIRKRALGLSADPYLEEVKGDQGKMRELIRNERRLELSFESFRFWDLRRWKVDLTKLNETVRGMDVNGTVYTPLNNVETRAYQNYMYFGPIPNSEILKYNMLLQNANWK</sequence>
<dbReference type="AlphaFoldDB" id="A0A2H9VR82"/>
<feature type="domain" description="RagB/SusD" evidence="6">
    <location>
        <begin position="318"/>
        <end position="601"/>
    </location>
</feature>
<organism evidence="8 9">
    <name type="scientific">Mucilaginibacter auburnensis</name>
    <dbReference type="NCBI Taxonomy" id="1457233"/>
    <lineage>
        <taxon>Bacteria</taxon>
        <taxon>Pseudomonadati</taxon>
        <taxon>Bacteroidota</taxon>
        <taxon>Sphingobacteriia</taxon>
        <taxon>Sphingobacteriales</taxon>
        <taxon>Sphingobacteriaceae</taxon>
        <taxon>Mucilaginibacter</taxon>
    </lineage>
</organism>
<evidence type="ECO:0000259" key="7">
    <source>
        <dbReference type="Pfam" id="PF14322"/>
    </source>
</evidence>
<keyword evidence="9" id="KW-1185">Reference proteome</keyword>
<comment type="similarity">
    <text evidence="2">Belongs to the SusD family.</text>
</comment>
<evidence type="ECO:0000256" key="3">
    <source>
        <dbReference type="ARBA" id="ARBA00022729"/>
    </source>
</evidence>
<dbReference type="PROSITE" id="PS51257">
    <property type="entry name" value="PROKAR_LIPOPROTEIN"/>
    <property type="match status" value="1"/>
</dbReference>
<dbReference type="Proteomes" id="UP000242687">
    <property type="component" value="Unassembled WGS sequence"/>
</dbReference>
<dbReference type="Pfam" id="PF07980">
    <property type="entry name" value="SusD_RagB"/>
    <property type="match status" value="1"/>
</dbReference>
<proteinExistence type="inferred from homology"/>
<dbReference type="SUPFAM" id="SSF48452">
    <property type="entry name" value="TPR-like"/>
    <property type="match status" value="1"/>
</dbReference>
<evidence type="ECO:0000313" key="8">
    <source>
        <dbReference type="EMBL" id="PJJ83308.1"/>
    </source>
</evidence>
<feature type="domain" description="SusD-like N-terminal" evidence="7">
    <location>
        <begin position="57"/>
        <end position="210"/>
    </location>
</feature>
<reference evidence="8 9" key="1">
    <citation type="submission" date="2017-11" db="EMBL/GenBank/DDBJ databases">
        <title>Genomic Encyclopedia of Archaeal and Bacterial Type Strains, Phase II (KMG-II): From Individual Species to Whole Genera.</title>
        <authorList>
            <person name="Goeker M."/>
        </authorList>
    </citation>
    <scope>NUCLEOTIDE SEQUENCE [LARGE SCALE GENOMIC DNA]</scope>
    <source>
        <strain evidence="8 9">DSM 28175</strain>
    </source>
</reference>
<dbReference type="InterPro" id="IPR012944">
    <property type="entry name" value="SusD_RagB_dom"/>
</dbReference>